<reference evidence="1 2" key="1">
    <citation type="journal article" date="2018" name="Front. Plant Sci.">
        <title>Red Clover (Trifolium pratense) and Zigzag Clover (T. medium) - A Picture of Genomic Similarities and Differences.</title>
        <authorList>
            <person name="Dluhosova J."/>
            <person name="Istvanek J."/>
            <person name="Nedelnik J."/>
            <person name="Repkova J."/>
        </authorList>
    </citation>
    <scope>NUCLEOTIDE SEQUENCE [LARGE SCALE GENOMIC DNA]</scope>
    <source>
        <strain evidence="2">cv. 10/8</strain>
        <tissue evidence="1">Leaf</tissue>
    </source>
</reference>
<sequence>MVKSCCEGALENMSNARASFMWAIATHKGEIL</sequence>
<evidence type="ECO:0000313" key="2">
    <source>
        <dbReference type="Proteomes" id="UP000265520"/>
    </source>
</evidence>
<evidence type="ECO:0000313" key="1">
    <source>
        <dbReference type="EMBL" id="MCI09663.1"/>
    </source>
</evidence>
<dbReference type="Proteomes" id="UP000265520">
    <property type="component" value="Unassembled WGS sequence"/>
</dbReference>
<keyword evidence="2" id="KW-1185">Reference proteome</keyword>
<protein>
    <submittedName>
        <fullName evidence="1">Uncharacterized protein</fullName>
    </submittedName>
</protein>
<proteinExistence type="predicted"/>
<accession>A0A392PC31</accession>
<comment type="caution">
    <text evidence="1">The sequence shown here is derived from an EMBL/GenBank/DDBJ whole genome shotgun (WGS) entry which is preliminary data.</text>
</comment>
<organism evidence="1 2">
    <name type="scientific">Trifolium medium</name>
    <dbReference type="NCBI Taxonomy" id="97028"/>
    <lineage>
        <taxon>Eukaryota</taxon>
        <taxon>Viridiplantae</taxon>
        <taxon>Streptophyta</taxon>
        <taxon>Embryophyta</taxon>
        <taxon>Tracheophyta</taxon>
        <taxon>Spermatophyta</taxon>
        <taxon>Magnoliopsida</taxon>
        <taxon>eudicotyledons</taxon>
        <taxon>Gunneridae</taxon>
        <taxon>Pentapetalae</taxon>
        <taxon>rosids</taxon>
        <taxon>fabids</taxon>
        <taxon>Fabales</taxon>
        <taxon>Fabaceae</taxon>
        <taxon>Papilionoideae</taxon>
        <taxon>50 kb inversion clade</taxon>
        <taxon>NPAAA clade</taxon>
        <taxon>Hologalegina</taxon>
        <taxon>IRL clade</taxon>
        <taxon>Trifolieae</taxon>
        <taxon>Trifolium</taxon>
    </lineage>
</organism>
<feature type="non-terminal residue" evidence="1">
    <location>
        <position position="32"/>
    </location>
</feature>
<dbReference type="EMBL" id="LXQA010073445">
    <property type="protein sequence ID" value="MCI09663.1"/>
    <property type="molecule type" value="Genomic_DNA"/>
</dbReference>
<name>A0A392PC31_9FABA</name>
<dbReference type="AlphaFoldDB" id="A0A392PC31"/>